<feature type="compositionally biased region" description="Polar residues" evidence="1">
    <location>
        <begin position="397"/>
        <end position="406"/>
    </location>
</feature>
<proteinExistence type="predicted"/>
<name>A0ABR3VJ68_HUMIN</name>
<feature type="compositionally biased region" description="Basic and acidic residues" evidence="1">
    <location>
        <begin position="48"/>
        <end position="79"/>
    </location>
</feature>
<feature type="compositionally biased region" description="Polar residues" evidence="1">
    <location>
        <begin position="153"/>
        <end position="162"/>
    </location>
</feature>
<evidence type="ECO:0000256" key="1">
    <source>
        <dbReference type="SAM" id="MobiDB-lite"/>
    </source>
</evidence>
<sequence length="1004" mass="111250">MDSSTLRLKARPPVEDEIENWDDDDFVFDGDELALPSLSNSAANISNNRRDSQSSFRSDFESVHGEEERQVHLPDNDEKSTLDAIAAAAKAGIPLPKNVPPSALVGGTIKRLGGRKIKKIIQEDWVDDLVIPDGQALRIKKRDSSQFPEVLRQVSNSAQPSPSKAPRESLSGLDEPKDSKSTSSSFIDLERFRDIDDDDFLGDGVETIKVSKRRNMPKPLSLITPPTPQKPDADADDDFEKDFELPEDGKLKLSAKRDIPKTPTFTSLLDDLEWAEGSLGTRFGGTRREAQSTRSSSVGAFSPSISSSIVESEDEIFDGLIIPNGPLDFSERLKRRRQSRSPERIPEEPIKEELAAQEAPKQIPVKEQKDEDKEDFLSGLEIGDGEIFDSRKLTLNRNIQVKTTRPASPARPKASVALKFTNKPVTSTSRLPRPMTSMGSMVSHERSHTQSSLEPVSESGGPIQRALSRRSLSRIGHSAHSSVTSLSSTGTSTTPTSSSTVSSTTPRRRDLGQRTSQVSLRNEPTTTNSQLLRVKRSLPTIRAQQSPARAPPTRTYERPPSRTDHASRTPPVPMRPKTPVERMLPFVPAGAAASQSHNVNVKAPRTYRRHDSETSIDFRPRSRAVSRSAIRSPSPLLYRSAEKTPDRGAWSKLSMPKRVRNFGDGHELDAFDDLPTSTQAEAKYLKQPVTNRPPTRGRASQIPQPDRTVTPSPRTPYSSRVDNNVPSFARDTAASRIARETNLAQRNPSGVIAPLTAQRVAQLSARTAWNNPPSSLVNTARAKKPQKSPQSKPHLIANLNPPRDPKMVKGMWYNPETFRWEGNDHALNAFDVPASSPSTSSVPAHMIRERETAATPRPALITNIGATKGVQVVGGMVFDPQNMCWLKLAPAQSRSERSDTLDGFNALDDDSEEDVFKDIPDLEERTIASSDEGRGGGSGYPRVSDVHHHEWPVGEEFDVGPEFVRRQREEEERWRKKCSMWIAANSRVERGEAWKWAIRDIVMD</sequence>
<keyword evidence="3" id="KW-1185">Reference proteome</keyword>
<feature type="region of interest" description="Disordered" evidence="1">
    <location>
        <begin position="329"/>
        <end position="374"/>
    </location>
</feature>
<feature type="compositionally biased region" description="Polar residues" evidence="1">
    <location>
        <begin position="513"/>
        <end position="531"/>
    </location>
</feature>
<feature type="region of interest" description="Disordered" evidence="1">
    <location>
        <begin position="591"/>
        <end position="629"/>
    </location>
</feature>
<feature type="region of interest" description="Disordered" evidence="1">
    <location>
        <begin position="397"/>
        <end position="579"/>
    </location>
</feature>
<feature type="region of interest" description="Disordered" evidence="1">
    <location>
        <begin position="771"/>
        <end position="803"/>
    </location>
</feature>
<feature type="region of interest" description="Disordered" evidence="1">
    <location>
        <begin position="282"/>
        <end position="305"/>
    </location>
</feature>
<feature type="compositionally biased region" description="Low complexity" evidence="1">
    <location>
        <begin position="481"/>
        <end position="505"/>
    </location>
</feature>
<feature type="compositionally biased region" description="Polar residues" evidence="1">
    <location>
        <begin position="701"/>
        <end position="726"/>
    </location>
</feature>
<evidence type="ECO:0008006" key="4">
    <source>
        <dbReference type="Google" id="ProtNLM"/>
    </source>
</evidence>
<feature type="compositionally biased region" description="Low complexity" evidence="1">
    <location>
        <begin position="295"/>
        <end position="305"/>
    </location>
</feature>
<organism evidence="2 3">
    <name type="scientific">Humicola insolens</name>
    <name type="common">Soft-rot fungus</name>
    <dbReference type="NCBI Taxonomy" id="85995"/>
    <lineage>
        <taxon>Eukaryota</taxon>
        <taxon>Fungi</taxon>
        <taxon>Dikarya</taxon>
        <taxon>Ascomycota</taxon>
        <taxon>Pezizomycotina</taxon>
        <taxon>Sordariomycetes</taxon>
        <taxon>Sordariomycetidae</taxon>
        <taxon>Sordariales</taxon>
        <taxon>Chaetomiaceae</taxon>
        <taxon>Mycothermus</taxon>
    </lineage>
</organism>
<protein>
    <recommendedName>
        <fullName evidence="4">Cytokinesis regulator</fullName>
    </recommendedName>
</protein>
<accession>A0ABR3VJ68</accession>
<comment type="caution">
    <text evidence="2">The sequence shown here is derived from an EMBL/GenBank/DDBJ whole genome shotgun (WGS) entry which is preliminary data.</text>
</comment>
<feature type="region of interest" description="Disordered" evidence="1">
    <location>
        <begin position="42"/>
        <end position="79"/>
    </location>
</feature>
<evidence type="ECO:0000313" key="3">
    <source>
        <dbReference type="Proteomes" id="UP001583172"/>
    </source>
</evidence>
<gene>
    <name evidence="2" type="ORF">VTJ49DRAFT_7090</name>
</gene>
<dbReference type="PANTHER" id="PTHR35140:SF1">
    <property type="entry name" value="MITOTIC CHECK POINT PROTEIN BFA1"/>
    <property type="match status" value="1"/>
</dbReference>
<feature type="compositionally biased region" description="Basic and acidic residues" evidence="1">
    <location>
        <begin position="609"/>
        <end position="620"/>
    </location>
</feature>
<feature type="region of interest" description="Disordered" evidence="1">
    <location>
        <begin position="684"/>
        <end position="728"/>
    </location>
</feature>
<evidence type="ECO:0000313" key="2">
    <source>
        <dbReference type="EMBL" id="KAL1841413.1"/>
    </source>
</evidence>
<dbReference type="InterPro" id="IPR034586">
    <property type="entry name" value="Bfa1/Byr4"/>
</dbReference>
<feature type="region of interest" description="Disordered" evidence="1">
    <location>
        <begin position="141"/>
        <end position="188"/>
    </location>
</feature>
<feature type="compositionally biased region" description="Basic and acidic residues" evidence="1">
    <location>
        <begin position="555"/>
        <end position="567"/>
    </location>
</feature>
<dbReference type="PANTHER" id="PTHR35140">
    <property type="entry name" value="MITOTIC CHECK POINT PROTEIN BFA1"/>
    <property type="match status" value="1"/>
</dbReference>
<reference evidence="2 3" key="1">
    <citation type="journal article" date="2024" name="Commun. Biol.">
        <title>Comparative genomic analysis of thermophilic fungi reveals convergent evolutionary adaptations and gene losses.</title>
        <authorList>
            <person name="Steindorff A.S."/>
            <person name="Aguilar-Pontes M.V."/>
            <person name="Robinson A.J."/>
            <person name="Andreopoulos B."/>
            <person name="LaButti K."/>
            <person name="Kuo A."/>
            <person name="Mondo S."/>
            <person name="Riley R."/>
            <person name="Otillar R."/>
            <person name="Haridas S."/>
            <person name="Lipzen A."/>
            <person name="Grimwood J."/>
            <person name="Schmutz J."/>
            <person name="Clum A."/>
            <person name="Reid I.D."/>
            <person name="Moisan M.C."/>
            <person name="Butler G."/>
            <person name="Nguyen T.T.M."/>
            <person name="Dewar K."/>
            <person name="Conant G."/>
            <person name="Drula E."/>
            <person name="Henrissat B."/>
            <person name="Hansel C."/>
            <person name="Singer S."/>
            <person name="Hutchinson M.I."/>
            <person name="de Vries R.P."/>
            <person name="Natvig D.O."/>
            <person name="Powell A.J."/>
            <person name="Tsang A."/>
            <person name="Grigoriev I.V."/>
        </authorList>
    </citation>
    <scope>NUCLEOTIDE SEQUENCE [LARGE SCALE GENOMIC DNA]</scope>
    <source>
        <strain evidence="2 3">CBS 620.91</strain>
    </source>
</reference>
<feature type="region of interest" description="Disordered" evidence="1">
    <location>
        <begin position="211"/>
        <end position="241"/>
    </location>
</feature>
<feature type="compositionally biased region" description="Basic and acidic residues" evidence="1">
    <location>
        <begin position="340"/>
        <end position="354"/>
    </location>
</feature>
<dbReference type="Proteomes" id="UP001583172">
    <property type="component" value="Unassembled WGS sequence"/>
</dbReference>
<dbReference type="EMBL" id="JAZGSY010000076">
    <property type="protein sequence ID" value="KAL1841413.1"/>
    <property type="molecule type" value="Genomic_DNA"/>
</dbReference>